<dbReference type="OrthoDB" id="3238847at2759"/>
<gene>
    <name evidence="2" type="ORF">PAXRUDRAFT_65996</name>
</gene>
<dbReference type="Pfam" id="PF03184">
    <property type="entry name" value="DDE_1"/>
    <property type="match status" value="1"/>
</dbReference>
<protein>
    <submittedName>
        <fullName evidence="2">Unplaced genomic scaffold scaffold_5850, whole genome shotgun sequence</fullName>
    </submittedName>
</protein>
<evidence type="ECO:0000313" key="3">
    <source>
        <dbReference type="Proteomes" id="UP000054538"/>
    </source>
</evidence>
<feature type="non-terminal residue" evidence="2">
    <location>
        <position position="1"/>
    </location>
</feature>
<sequence length="155" mass="17886">KKNDPQYQQRTGSRENTTIIVMICADDTSTPPAVIFKGNVYQVKWKQDNPANASIGYSKKGWMDGEIGIEWIKRFDKNTKDKADGQDQLLLVDGHNSHYTRGFLQYAHTHQIHILCYPTHGTHVYQGLDVMVFAVLKHCWSEERVKWEREHGEGI</sequence>
<evidence type="ECO:0000313" key="2">
    <source>
        <dbReference type="EMBL" id="KIK72579.1"/>
    </source>
</evidence>
<accession>A0A0D0CYN9</accession>
<dbReference type="AlphaFoldDB" id="A0A0D0CYN9"/>
<dbReference type="InParanoid" id="A0A0D0CYN9"/>
<keyword evidence="3" id="KW-1185">Reference proteome</keyword>
<dbReference type="HOGENOM" id="CLU_013929_2_2_1"/>
<dbReference type="Proteomes" id="UP000054538">
    <property type="component" value="Unassembled WGS sequence"/>
</dbReference>
<dbReference type="EMBL" id="KN830672">
    <property type="protein sequence ID" value="KIK72579.1"/>
    <property type="molecule type" value="Genomic_DNA"/>
</dbReference>
<evidence type="ECO:0000259" key="1">
    <source>
        <dbReference type="Pfam" id="PF03184"/>
    </source>
</evidence>
<name>A0A0D0CYN9_9AGAM</name>
<dbReference type="GO" id="GO:0003676">
    <property type="term" value="F:nucleic acid binding"/>
    <property type="evidence" value="ECO:0007669"/>
    <property type="project" value="InterPro"/>
</dbReference>
<reference evidence="2 3" key="1">
    <citation type="submission" date="2014-04" db="EMBL/GenBank/DDBJ databases">
        <authorList>
            <consortium name="DOE Joint Genome Institute"/>
            <person name="Kuo A."/>
            <person name="Kohler A."/>
            <person name="Jargeat P."/>
            <person name="Nagy L.G."/>
            <person name="Floudas D."/>
            <person name="Copeland A."/>
            <person name="Barry K.W."/>
            <person name="Cichocki N."/>
            <person name="Veneault-Fourrey C."/>
            <person name="LaButti K."/>
            <person name="Lindquist E.A."/>
            <person name="Lipzen A."/>
            <person name="Lundell T."/>
            <person name="Morin E."/>
            <person name="Murat C."/>
            <person name="Sun H."/>
            <person name="Tunlid A."/>
            <person name="Henrissat B."/>
            <person name="Grigoriev I.V."/>
            <person name="Hibbett D.S."/>
            <person name="Martin F."/>
            <person name="Nordberg H.P."/>
            <person name="Cantor M.N."/>
            <person name="Hua S.X."/>
        </authorList>
    </citation>
    <scope>NUCLEOTIDE SEQUENCE [LARGE SCALE GENOMIC DNA]</scope>
    <source>
        <strain evidence="2 3">Ve08.2h10</strain>
    </source>
</reference>
<dbReference type="STRING" id="930991.A0A0D0CYN9"/>
<feature type="domain" description="DDE-1" evidence="1">
    <location>
        <begin position="18"/>
        <end position="148"/>
    </location>
</feature>
<organism evidence="2 3">
    <name type="scientific">Paxillus rubicundulus Ve08.2h10</name>
    <dbReference type="NCBI Taxonomy" id="930991"/>
    <lineage>
        <taxon>Eukaryota</taxon>
        <taxon>Fungi</taxon>
        <taxon>Dikarya</taxon>
        <taxon>Basidiomycota</taxon>
        <taxon>Agaricomycotina</taxon>
        <taxon>Agaricomycetes</taxon>
        <taxon>Agaricomycetidae</taxon>
        <taxon>Boletales</taxon>
        <taxon>Paxilineae</taxon>
        <taxon>Paxillaceae</taxon>
        <taxon>Paxillus</taxon>
    </lineage>
</organism>
<feature type="non-terminal residue" evidence="2">
    <location>
        <position position="155"/>
    </location>
</feature>
<proteinExistence type="predicted"/>
<reference evidence="3" key="2">
    <citation type="submission" date="2015-01" db="EMBL/GenBank/DDBJ databases">
        <title>Evolutionary Origins and Diversification of the Mycorrhizal Mutualists.</title>
        <authorList>
            <consortium name="DOE Joint Genome Institute"/>
            <consortium name="Mycorrhizal Genomics Consortium"/>
            <person name="Kohler A."/>
            <person name="Kuo A."/>
            <person name="Nagy L.G."/>
            <person name="Floudas D."/>
            <person name="Copeland A."/>
            <person name="Barry K.W."/>
            <person name="Cichocki N."/>
            <person name="Veneault-Fourrey C."/>
            <person name="LaButti K."/>
            <person name="Lindquist E.A."/>
            <person name="Lipzen A."/>
            <person name="Lundell T."/>
            <person name="Morin E."/>
            <person name="Murat C."/>
            <person name="Riley R."/>
            <person name="Ohm R."/>
            <person name="Sun H."/>
            <person name="Tunlid A."/>
            <person name="Henrissat B."/>
            <person name="Grigoriev I.V."/>
            <person name="Hibbett D.S."/>
            <person name="Martin F."/>
        </authorList>
    </citation>
    <scope>NUCLEOTIDE SEQUENCE [LARGE SCALE GENOMIC DNA]</scope>
    <source>
        <strain evidence="3">Ve08.2h10</strain>
    </source>
</reference>
<dbReference type="InterPro" id="IPR004875">
    <property type="entry name" value="DDE_SF_endonuclease_dom"/>
</dbReference>